<dbReference type="SUPFAM" id="SSF50978">
    <property type="entry name" value="WD40 repeat-like"/>
    <property type="match status" value="2"/>
</dbReference>
<dbReference type="AlphaFoldDB" id="A9UQU3"/>
<dbReference type="EMBL" id="CH991543">
    <property type="protein sequence ID" value="EDQ93105.1"/>
    <property type="molecule type" value="Genomic_DNA"/>
</dbReference>
<dbReference type="InterPro" id="IPR046351">
    <property type="entry name" value="UTP4"/>
</dbReference>
<organism evidence="1 2">
    <name type="scientific">Monosiga brevicollis</name>
    <name type="common">Choanoflagellate</name>
    <dbReference type="NCBI Taxonomy" id="81824"/>
    <lineage>
        <taxon>Eukaryota</taxon>
        <taxon>Choanoflagellata</taxon>
        <taxon>Craspedida</taxon>
        <taxon>Salpingoecidae</taxon>
        <taxon>Monosiga</taxon>
    </lineage>
</organism>
<protein>
    <recommendedName>
        <fullName evidence="3">Anaphase-promoting complex subunit 4 WD40 domain-containing protein</fullName>
    </recommendedName>
</protein>
<dbReference type="eggNOG" id="KOG2048">
    <property type="taxonomic scope" value="Eukaryota"/>
</dbReference>
<dbReference type="GO" id="GO:0000462">
    <property type="term" value="P:maturation of SSU-rRNA from tricistronic rRNA transcript (SSU-rRNA, 5.8S rRNA, LSU-rRNA)"/>
    <property type="evidence" value="ECO:0000318"/>
    <property type="project" value="GO_Central"/>
</dbReference>
<dbReference type="PANTHER" id="PTHR44163">
    <property type="entry name" value="U3 SMALL NUCLEOLAR RNA-ASSOCIATED PROTEIN 4 HOMOLOG"/>
    <property type="match status" value="1"/>
</dbReference>
<dbReference type="PANTHER" id="PTHR44163:SF1">
    <property type="entry name" value="U3 SMALL NUCLEOLAR RNA-ASSOCIATED PROTEIN 4 HOMOLOG"/>
    <property type="match status" value="1"/>
</dbReference>
<dbReference type="InterPro" id="IPR036322">
    <property type="entry name" value="WD40_repeat_dom_sf"/>
</dbReference>
<name>A9UQU3_MONBE</name>
<dbReference type="InterPro" id="IPR015943">
    <property type="entry name" value="WD40/YVTN_repeat-like_dom_sf"/>
</dbReference>
<dbReference type="KEGG" id="mbr:MONBRDRAFT_35702"/>
<proteinExistence type="predicted"/>
<evidence type="ECO:0008006" key="3">
    <source>
        <dbReference type="Google" id="ProtNLM"/>
    </source>
</evidence>
<keyword evidence="2" id="KW-1185">Reference proteome</keyword>
<dbReference type="Proteomes" id="UP000001357">
    <property type="component" value="Unassembled WGS sequence"/>
</dbReference>
<dbReference type="GO" id="GO:0034455">
    <property type="term" value="C:t-UTP complex"/>
    <property type="evidence" value="ECO:0000318"/>
    <property type="project" value="GO_Central"/>
</dbReference>
<dbReference type="FunCoup" id="A9UQU3">
    <property type="interactions" value="1034"/>
</dbReference>
<dbReference type="SMART" id="SM00320">
    <property type="entry name" value="WD40"/>
    <property type="match status" value="7"/>
</dbReference>
<dbReference type="GO" id="GO:0032040">
    <property type="term" value="C:small-subunit processome"/>
    <property type="evidence" value="ECO:0000318"/>
    <property type="project" value="GO_Central"/>
</dbReference>
<dbReference type="Gene3D" id="2.130.10.10">
    <property type="entry name" value="YVTN repeat-like/Quinoprotein amine dehydrogenase"/>
    <property type="match status" value="3"/>
</dbReference>
<reference evidence="1 2" key="1">
    <citation type="journal article" date="2008" name="Nature">
        <title>The genome of the choanoflagellate Monosiga brevicollis and the origin of metazoans.</title>
        <authorList>
            <consortium name="JGI Sequencing"/>
            <person name="King N."/>
            <person name="Westbrook M.J."/>
            <person name="Young S.L."/>
            <person name="Kuo A."/>
            <person name="Abedin M."/>
            <person name="Chapman J."/>
            <person name="Fairclough S."/>
            <person name="Hellsten U."/>
            <person name="Isogai Y."/>
            <person name="Letunic I."/>
            <person name="Marr M."/>
            <person name="Pincus D."/>
            <person name="Putnam N."/>
            <person name="Rokas A."/>
            <person name="Wright K.J."/>
            <person name="Zuzow R."/>
            <person name="Dirks W."/>
            <person name="Good M."/>
            <person name="Goodstein D."/>
            <person name="Lemons D."/>
            <person name="Li W."/>
            <person name="Lyons J.B."/>
            <person name="Morris A."/>
            <person name="Nichols S."/>
            <person name="Richter D.J."/>
            <person name="Salamov A."/>
            <person name="Bork P."/>
            <person name="Lim W.A."/>
            <person name="Manning G."/>
            <person name="Miller W.T."/>
            <person name="McGinnis W."/>
            <person name="Shapiro H."/>
            <person name="Tjian R."/>
            <person name="Grigoriev I.V."/>
            <person name="Rokhsar D."/>
        </authorList>
    </citation>
    <scope>NUCLEOTIDE SEQUENCE [LARGE SCALE GENOMIC DNA]</scope>
    <source>
        <strain evidence="2">MX1 / ATCC 50154</strain>
    </source>
</reference>
<dbReference type="STRING" id="81824.A9UQU3"/>
<sequence>MESAALQVHRCRFVPFKPEPINAIACNTNGLIALGRGSGNIDIYSQDSDKATPIFIKTLTARAGQTVESLLWVGPNELLAVGLGSFISHYNVRLGLVAHDYDSLGGAVWTVAGNADASAVVTGCEDCSLKMFRRDGVDTAYSFALASDRFDGRVLCASFSPDGEVICAGDAAGYARVLPVRTLRTRQRLMVSPATSKSNADILWDCVFINNQIVALATSSGRVELWNTVVGLKLSSYETHMADVLCLAHDPISHRLLASGIDAKLVVLEPAPAEISAKPYEYVVARQRRYHSHDVRCLTVSKGKIYSAGIDGSVGILSAAGTGKISTISPYPQHKMLCHASKARVLLSLDGPQRLTLWNLQGNAPEIALSVEMEDAVSAFAVAPDASQIAVAAGRKLKLFAINLQGKRTCHKVKTWNYDAPVCSIKFGANGALLLALTSDLNLTVMTGADFADVQQLELGESVYAEGTGRERPAAAGHVHLSNDAQYAVLVHGRYGHVVQLDTIKYTNTFDAGTIITACTFLYQTHDCVCIGADATVVAFNVERSLAKSALAPKLSAAGKECKALLKAPVFDIVCHPAGKALYFVSNNGVASLILGKAGNASGQPEAKRRRPLLVKRLPYQPVLHFGFSRGEILVVEKPWLDVLQLLPEPLSRSRYGTA</sequence>
<dbReference type="GeneID" id="5887535"/>
<dbReference type="GO" id="GO:0030686">
    <property type="term" value="C:90S preribosome"/>
    <property type="evidence" value="ECO:0007669"/>
    <property type="project" value="InterPro"/>
</dbReference>
<dbReference type="RefSeq" id="XP_001742867.1">
    <property type="nucleotide sequence ID" value="XM_001742815.1"/>
</dbReference>
<accession>A9UQU3</accession>
<gene>
    <name evidence="1" type="ORF">MONBRDRAFT_35702</name>
</gene>
<evidence type="ECO:0000313" key="2">
    <source>
        <dbReference type="Proteomes" id="UP000001357"/>
    </source>
</evidence>
<dbReference type="InParanoid" id="A9UQU3"/>
<evidence type="ECO:0000313" key="1">
    <source>
        <dbReference type="EMBL" id="EDQ93105.1"/>
    </source>
</evidence>
<dbReference type="InterPro" id="IPR001680">
    <property type="entry name" value="WD40_rpt"/>
</dbReference>